<accession>A0A452Y6Y3</accession>
<reference evidence="4" key="5">
    <citation type="journal article" date="2021" name="G3 (Bethesda)">
        <title>Aegilops tauschii genome assembly Aet v5.0 features greater sequence contiguity and improved annotation.</title>
        <authorList>
            <person name="Wang L."/>
            <person name="Zhu T."/>
            <person name="Rodriguez J.C."/>
            <person name="Deal K.R."/>
            <person name="Dubcovsky J."/>
            <person name="McGuire P.E."/>
            <person name="Lux T."/>
            <person name="Spannagl M."/>
            <person name="Mayer K.F.X."/>
            <person name="Baldrich P."/>
            <person name="Meyers B.C."/>
            <person name="Huo N."/>
            <person name="Gu Y.Q."/>
            <person name="Zhou H."/>
            <person name="Devos K.M."/>
            <person name="Bennetzen J.L."/>
            <person name="Unver T."/>
            <person name="Budak H."/>
            <person name="Gulick P.J."/>
            <person name="Galiba G."/>
            <person name="Kalapos B."/>
            <person name="Nelson D.R."/>
            <person name="Li P."/>
            <person name="You F.M."/>
            <person name="Luo M.C."/>
            <person name="Dvorak J."/>
        </authorList>
    </citation>
    <scope>NUCLEOTIDE SEQUENCE [LARGE SCALE GENOMIC DNA]</scope>
    <source>
        <strain evidence="4">cv. AL8/78</strain>
    </source>
</reference>
<dbReference type="PANTHER" id="PTHR48042:SF18">
    <property type="entry name" value="ABC TRANSPORTER G FAMILY MEMBER 12"/>
    <property type="match status" value="1"/>
</dbReference>
<dbReference type="Pfam" id="PF00005">
    <property type="entry name" value="ABC_tran"/>
    <property type="match status" value="1"/>
</dbReference>
<dbReference type="InterPro" id="IPR027417">
    <property type="entry name" value="P-loop_NTPase"/>
</dbReference>
<dbReference type="SUPFAM" id="SSF52540">
    <property type="entry name" value="P-loop containing nucleoside triphosphate hydrolases"/>
    <property type="match status" value="1"/>
</dbReference>
<evidence type="ECO:0000259" key="3">
    <source>
        <dbReference type="Pfam" id="PF00005"/>
    </source>
</evidence>
<organism evidence="4 5">
    <name type="scientific">Aegilops tauschii subsp. strangulata</name>
    <name type="common">Goatgrass</name>
    <dbReference type="NCBI Taxonomy" id="200361"/>
    <lineage>
        <taxon>Eukaryota</taxon>
        <taxon>Viridiplantae</taxon>
        <taxon>Streptophyta</taxon>
        <taxon>Embryophyta</taxon>
        <taxon>Tracheophyta</taxon>
        <taxon>Spermatophyta</taxon>
        <taxon>Magnoliopsida</taxon>
        <taxon>Liliopsida</taxon>
        <taxon>Poales</taxon>
        <taxon>Poaceae</taxon>
        <taxon>BOP clade</taxon>
        <taxon>Pooideae</taxon>
        <taxon>Triticodae</taxon>
        <taxon>Triticeae</taxon>
        <taxon>Triticinae</taxon>
        <taxon>Aegilops</taxon>
    </lineage>
</organism>
<evidence type="ECO:0000313" key="5">
    <source>
        <dbReference type="Proteomes" id="UP000015105"/>
    </source>
</evidence>
<dbReference type="EnsemblPlants" id="AET1Gv20315400.8">
    <property type="protein sequence ID" value="AET1Gv20315400.8"/>
    <property type="gene ID" value="AET1Gv20315400"/>
</dbReference>
<dbReference type="InterPro" id="IPR003439">
    <property type="entry name" value="ABC_transporter-like_ATP-bd"/>
</dbReference>
<dbReference type="InterPro" id="IPR052215">
    <property type="entry name" value="Plant_ABCG"/>
</dbReference>
<name>A0A452Y6Y3_AEGTS</name>
<sequence>GGASLTWENLTAVLPGSGGRPTKKLLQGLYGYAVPGRIVAIMGPSGSGKSTLLDSLSGRLARNVLQTGKVLLNGKKRRLDFGAVVSVKISRSLIILSTVSHFLQPNLSWASIPFSQSRRCVNKMKLQYYAYDFFNFLLFVDEFVCNQVELEYSLCTK</sequence>
<evidence type="ECO:0000256" key="1">
    <source>
        <dbReference type="ARBA" id="ARBA00005814"/>
    </source>
</evidence>
<keyword evidence="5" id="KW-1185">Reference proteome</keyword>
<dbReference type="PANTHER" id="PTHR48042">
    <property type="entry name" value="ABC TRANSPORTER G FAMILY MEMBER 11"/>
    <property type="match status" value="1"/>
</dbReference>
<dbReference type="AlphaFoldDB" id="A0A452Y6Y3"/>
<dbReference type="GO" id="GO:0016887">
    <property type="term" value="F:ATP hydrolysis activity"/>
    <property type="evidence" value="ECO:0007669"/>
    <property type="project" value="InterPro"/>
</dbReference>
<keyword evidence="2" id="KW-0813">Transport</keyword>
<proteinExistence type="inferred from homology"/>
<feature type="domain" description="ABC transporter" evidence="3">
    <location>
        <begin position="33"/>
        <end position="79"/>
    </location>
</feature>
<reference evidence="4" key="3">
    <citation type="journal article" date="2017" name="Nature">
        <title>Genome sequence of the progenitor of the wheat D genome Aegilops tauschii.</title>
        <authorList>
            <person name="Luo M.C."/>
            <person name="Gu Y.Q."/>
            <person name="Puiu D."/>
            <person name="Wang H."/>
            <person name="Twardziok S.O."/>
            <person name="Deal K.R."/>
            <person name="Huo N."/>
            <person name="Zhu T."/>
            <person name="Wang L."/>
            <person name="Wang Y."/>
            <person name="McGuire P.E."/>
            <person name="Liu S."/>
            <person name="Long H."/>
            <person name="Ramasamy R.K."/>
            <person name="Rodriguez J.C."/>
            <person name="Van S.L."/>
            <person name="Yuan L."/>
            <person name="Wang Z."/>
            <person name="Xia Z."/>
            <person name="Xiao L."/>
            <person name="Anderson O.D."/>
            <person name="Ouyang S."/>
            <person name="Liang Y."/>
            <person name="Zimin A.V."/>
            <person name="Pertea G."/>
            <person name="Qi P."/>
            <person name="Bennetzen J.L."/>
            <person name="Dai X."/>
            <person name="Dawson M.W."/>
            <person name="Muller H.G."/>
            <person name="Kugler K."/>
            <person name="Rivarola-Duarte L."/>
            <person name="Spannagl M."/>
            <person name="Mayer K.F.X."/>
            <person name="Lu F.H."/>
            <person name="Bevan M.W."/>
            <person name="Leroy P."/>
            <person name="Li P."/>
            <person name="You F.M."/>
            <person name="Sun Q."/>
            <person name="Liu Z."/>
            <person name="Lyons E."/>
            <person name="Wicker T."/>
            <person name="Salzberg S.L."/>
            <person name="Devos K.M."/>
            <person name="Dvorak J."/>
        </authorList>
    </citation>
    <scope>NUCLEOTIDE SEQUENCE [LARGE SCALE GENOMIC DNA]</scope>
    <source>
        <strain evidence="4">cv. AL8/78</strain>
    </source>
</reference>
<reference evidence="5" key="2">
    <citation type="journal article" date="2017" name="Nat. Plants">
        <title>The Aegilops tauschii genome reveals multiple impacts of transposons.</title>
        <authorList>
            <person name="Zhao G."/>
            <person name="Zou C."/>
            <person name="Li K."/>
            <person name="Wang K."/>
            <person name="Li T."/>
            <person name="Gao L."/>
            <person name="Zhang X."/>
            <person name="Wang H."/>
            <person name="Yang Z."/>
            <person name="Liu X."/>
            <person name="Jiang W."/>
            <person name="Mao L."/>
            <person name="Kong X."/>
            <person name="Jiao Y."/>
            <person name="Jia J."/>
        </authorList>
    </citation>
    <scope>NUCLEOTIDE SEQUENCE [LARGE SCALE GENOMIC DNA]</scope>
    <source>
        <strain evidence="5">cv. AL8/78</strain>
    </source>
</reference>
<comment type="similarity">
    <text evidence="1">Belongs to the ABC transporter superfamily. ABCG family. Eye pigment precursor importer (TC 3.A.1.204) subfamily.</text>
</comment>
<evidence type="ECO:0000313" key="4">
    <source>
        <dbReference type="EnsemblPlants" id="AET1Gv20315400.8"/>
    </source>
</evidence>
<evidence type="ECO:0000256" key="2">
    <source>
        <dbReference type="ARBA" id="ARBA00022448"/>
    </source>
</evidence>
<protein>
    <recommendedName>
        <fullName evidence="3">ABC transporter domain-containing protein</fullName>
    </recommendedName>
</protein>
<dbReference type="Gramene" id="AET1Gv20315400.8">
    <property type="protein sequence ID" value="AET1Gv20315400.8"/>
    <property type="gene ID" value="AET1Gv20315400"/>
</dbReference>
<reference evidence="5" key="1">
    <citation type="journal article" date="2014" name="Science">
        <title>Ancient hybridizations among the ancestral genomes of bread wheat.</title>
        <authorList>
            <consortium name="International Wheat Genome Sequencing Consortium,"/>
            <person name="Marcussen T."/>
            <person name="Sandve S.R."/>
            <person name="Heier L."/>
            <person name="Spannagl M."/>
            <person name="Pfeifer M."/>
            <person name="Jakobsen K.S."/>
            <person name="Wulff B.B."/>
            <person name="Steuernagel B."/>
            <person name="Mayer K.F."/>
            <person name="Olsen O.A."/>
        </authorList>
    </citation>
    <scope>NUCLEOTIDE SEQUENCE [LARGE SCALE GENOMIC DNA]</scope>
    <source>
        <strain evidence="5">cv. AL8/78</strain>
    </source>
</reference>
<reference evidence="4" key="4">
    <citation type="submission" date="2019-03" db="UniProtKB">
        <authorList>
            <consortium name="EnsemblPlants"/>
        </authorList>
    </citation>
    <scope>IDENTIFICATION</scope>
</reference>
<dbReference type="GO" id="GO:0005524">
    <property type="term" value="F:ATP binding"/>
    <property type="evidence" value="ECO:0007669"/>
    <property type="project" value="InterPro"/>
</dbReference>
<dbReference type="Proteomes" id="UP000015105">
    <property type="component" value="Chromosome 1D"/>
</dbReference>
<dbReference type="Gene3D" id="3.40.50.300">
    <property type="entry name" value="P-loop containing nucleotide triphosphate hydrolases"/>
    <property type="match status" value="1"/>
</dbReference>